<evidence type="ECO:0000256" key="3">
    <source>
        <dbReference type="ARBA" id="ARBA00013308"/>
    </source>
</evidence>
<evidence type="ECO:0000256" key="6">
    <source>
        <dbReference type="ARBA" id="ARBA00022763"/>
    </source>
</evidence>
<dbReference type="GO" id="GO:0006260">
    <property type="term" value="P:DNA replication"/>
    <property type="evidence" value="ECO:0007669"/>
    <property type="project" value="UniProtKB-KW"/>
</dbReference>
<dbReference type="InterPro" id="IPR012340">
    <property type="entry name" value="NA-bd_OB-fold"/>
</dbReference>
<reference evidence="9 10" key="1">
    <citation type="submission" date="2019-12" db="EMBL/GenBank/DDBJ databases">
        <title>The first sequenced Sphaerotilus natans bacteriophage genome is one of a kind - characterization and potential to control this filamentous bacterium in WWTP.</title>
        <authorList>
            <person name="Ferreira R."/>
            <person name="Amado R."/>
            <person name="Padrao J."/>
            <person name="Ferreira V."/>
            <person name="Dias N.M."/>
            <person name="Melo L.D.R."/>
            <person name="Azeredo J."/>
            <person name="Santos S.B."/>
            <person name="Nicolau A."/>
        </authorList>
    </citation>
    <scope>NUCLEOTIDE SEQUENCE [LARGE SCALE GENOMIC DNA]</scope>
</reference>
<dbReference type="GO" id="GO:0006281">
    <property type="term" value="P:DNA repair"/>
    <property type="evidence" value="ECO:0007669"/>
    <property type="project" value="UniProtKB-KW"/>
</dbReference>
<evidence type="ECO:0000256" key="4">
    <source>
        <dbReference type="ARBA" id="ARBA00022598"/>
    </source>
</evidence>
<keyword evidence="7" id="KW-0234">DNA repair</keyword>
<accession>A0A6B9SUH6</accession>
<dbReference type="EMBL" id="MN844877">
    <property type="protein sequence ID" value="QHJ75326.1"/>
    <property type="molecule type" value="Genomic_DNA"/>
</dbReference>
<dbReference type="SUPFAM" id="SSF50249">
    <property type="entry name" value="Nucleic acid-binding proteins"/>
    <property type="match status" value="1"/>
</dbReference>
<feature type="domain" description="ATP-dependent DNA ligase family profile" evidence="8">
    <location>
        <begin position="155"/>
        <end position="229"/>
    </location>
</feature>
<keyword evidence="6" id="KW-0227">DNA damage</keyword>
<dbReference type="Gene3D" id="3.30.470.30">
    <property type="entry name" value="DNA ligase/mRNA capping enzyme"/>
    <property type="match status" value="1"/>
</dbReference>
<gene>
    <name evidence="9" type="ORF">SnaR1_gp18</name>
</gene>
<dbReference type="PANTHER" id="PTHR47810:SF1">
    <property type="entry name" value="DNA LIGASE B"/>
    <property type="match status" value="1"/>
</dbReference>
<dbReference type="InterPro" id="IPR016059">
    <property type="entry name" value="DNA_ligase_ATP-dep_CS"/>
</dbReference>
<protein>
    <recommendedName>
        <fullName evidence="3">DNA ligase</fullName>
    </recommendedName>
</protein>
<keyword evidence="10" id="KW-1185">Reference proteome</keyword>
<dbReference type="PANTHER" id="PTHR47810">
    <property type="entry name" value="DNA LIGASE"/>
    <property type="match status" value="1"/>
</dbReference>
<keyword evidence="4 9" id="KW-0436">Ligase</keyword>
<dbReference type="GO" id="GO:0003910">
    <property type="term" value="F:DNA ligase (ATP) activity"/>
    <property type="evidence" value="ECO:0007669"/>
    <property type="project" value="InterPro"/>
</dbReference>
<proteinExistence type="inferred from homology"/>
<dbReference type="PROSITE" id="PS00333">
    <property type="entry name" value="DNA_LIGASE_A2"/>
    <property type="match status" value="1"/>
</dbReference>
<evidence type="ECO:0000259" key="8">
    <source>
        <dbReference type="PROSITE" id="PS50160"/>
    </source>
</evidence>
<dbReference type="GO" id="GO:0006310">
    <property type="term" value="P:DNA recombination"/>
    <property type="evidence" value="ECO:0007669"/>
    <property type="project" value="InterPro"/>
</dbReference>
<dbReference type="GO" id="GO:0005524">
    <property type="term" value="F:ATP binding"/>
    <property type="evidence" value="ECO:0007669"/>
    <property type="project" value="InterPro"/>
</dbReference>
<dbReference type="Proteomes" id="UP000464416">
    <property type="component" value="Segment"/>
</dbReference>
<dbReference type="InterPro" id="IPR012310">
    <property type="entry name" value="DNA_ligase_ATP-dep_cent"/>
</dbReference>
<dbReference type="SUPFAM" id="SSF56091">
    <property type="entry name" value="DNA ligase/mRNA capping enzyme, catalytic domain"/>
    <property type="match status" value="1"/>
</dbReference>
<sequence length="284" mass="32562">MAELMKGHKWRDRKHKMTYPAWVEIKHDEIRCHVIVNPQNWAVDYISFAGKPLHNLSEFDAKWVELAQITGLYEFDTGFEANGNYNDSYRWVRSSKGLPDDLIGKPTKFLLFDLPTVNGRFEERMGIRHNVAVLALSIDFDNLFQPAGSWAHEHDSVDAMFQVARERGFEGLMVKSLDHTYERGKRTDGWLKVKPEDDADGIITALHEAISEDGTPLGRTGSITIKVEDGSEASPHGIAHDLGRDMHENPAKYIGQWAEFKYMERDRQGGYRHPVFHRLREAKA</sequence>
<keyword evidence="5" id="KW-0235">DNA replication</keyword>
<comment type="similarity">
    <text evidence="2">Belongs to the ATP-dependent DNA ligase family.</text>
</comment>
<comment type="cofactor">
    <cofactor evidence="1">
        <name>a divalent metal cation</name>
        <dbReference type="ChEBI" id="CHEBI:60240"/>
    </cofactor>
</comment>
<evidence type="ECO:0000313" key="9">
    <source>
        <dbReference type="EMBL" id="QHJ75326.1"/>
    </source>
</evidence>
<dbReference type="Gene3D" id="2.40.50.140">
    <property type="entry name" value="Nucleic acid-binding proteins"/>
    <property type="match status" value="1"/>
</dbReference>
<dbReference type="Pfam" id="PF01068">
    <property type="entry name" value="DNA_ligase_A_M"/>
    <property type="match status" value="1"/>
</dbReference>
<dbReference type="PROSITE" id="PS50160">
    <property type="entry name" value="DNA_LIGASE_A3"/>
    <property type="match status" value="1"/>
</dbReference>
<name>A0A6B9SUH6_9CAUD</name>
<organism evidence="9 10">
    <name type="scientific">Sphaerotilus phage vB_SnaP-R1</name>
    <dbReference type="NCBI Taxonomy" id="2696336"/>
    <lineage>
        <taxon>Viruses</taxon>
        <taxon>Duplodnaviria</taxon>
        <taxon>Heunggongvirae</taxon>
        <taxon>Uroviricota</taxon>
        <taxon>Caudoviricetes</taxon>
        <taxon>Autographivirales</taxon>
        <taxon>Autoscriptoviridae</taxon>
        <taxon>Natansvirus</taxon>
        <taxon>Natansvirus SnaPR1</taxon>
    </lineage>
</organism>
<dbReference type="InterPro" id="IPR050326">
    <property type="entry name" value="NAD_dep_DNA_ligaseB"/>
</dbReference>
<evidence type="ECO:0000256" key="1">
    <source>
        <dbReference type="ARBA" id="ARBA00001968"/>
    </source>
</evidence>
<evidence type="ECO:0000256" key="7">
    <source>
        <dbReference type="ARBA" id="ARBA00023204"/>
    </source>
</evidence>
<evidence type="ECO:0000256" key="5">
    <source>
        <dbReference type="ARBA" id="ARBA00022705"/>
    </source>
</evidence>
<evidence type="ECO:0000256" key="2">
    <source>
        <dbReference type="ARBA" id="ARBA00007572"/>
    </source>
</evidence>
<evidence type="ECO:0000313" key="10">
    <source>
        <dbReference type="Proteomes" id="UP000464416"/>
    </source>
</evidence>